<evidence type="ECO:0000256" key="2">
    <source>
        <dbReference type="SAM" id="MobiDB-lite"/>
    </source>
</evidence>
<feature type="region of interest" description="Disordered" evidence="2">
    <location>
        <begin position="1"/>
        <end position="31"/>
    </location>
</feature>
<dbReference type="RefSeq" id="XP_020050433.1">
    <property type="nucleotide sequence ID" value="XM_020194858.1"/>
</dbReference>
<feature type="compositionally biased region" description="Basic and acidic residues" evidence="2">
    <location>
        <begin position="347"/>
        <end position="359"/>
    </location>
</feature>
<dbReference type="AlphaFoldDB" id="A0A1D2VR89"/>
<proteinExistence type="predicted"/>
<evidence type="ECO:0000256" key="3">
    <source>
        <dbReference type="SAM" id="Phobius"/>
    </source>
</evidence>
<keyword evidence="3" id="KW-0812">Transmembrane</keyword>
<sequence length="709" mass="78952">MAVANSRSTPISFNSSLPKNSPSLPLVSPQTFSSSNEDTNFPFRLVKLIQDVPLVIGRSSKSQAPSDSNPRKPKRYNGFINERTLSASHCKICKQLKYDPQKKSYDYAYYLWDCGSQHGVIFKNYLLPKGIKIKLNTNDVFGLIATDKSILLNNIDNSPKNGNLILNGSVATLDAPSEEWARVDESKIKLLVTFKILPDPFISLGICSNPLNLKSQLQNNDIKIVFDIEEINNIEEINKIKRQPYAIKHKSPFILSKTIPTRKIESVSNNLTFNPSNSIKFQTTPSVNTSLPKTSPNCFQSDFLPKTINLSNSATSSNLFSGINLSSNLNKILNPIKNQKTTSQNDADLKEQQPPEKISKFINNDYDDIDIDNVEEEEEEEEEEDDDDIDLDDVDDVDDFNDADNMSEFENEISFAGEHLDSSSDCNSYHGSDIESIDEPRTAQFTNNILDKKSENISKPVDNPTGQPSAPIASTSTSTFISISTHNAKSPKLDFTFENPQTDLKLDSTLVQNVQNVQSHTTTENPSSNEESISKEIKNLKIRINEHELQMKRELDNFLSSDSDKNSNPSPKTPNSFSISSLLSSPITSNLNEIPIDYESDLKTPSPRKRLFSEVDESEKLLFKSSFDSEKKSSNESNLNFANETQIQIENFEKIDLIKETEPAPEKEVKKAKVKGGSVKGFVIGSLVGALVGSVATFGTLASLAEHFE</sequence>
<evidence type="ECO:0000256" key="1">
    <source>
        <dbReference type="SAM" id="Coils"/>
    </source>
</evidence>
<keyword evidence="3" id="KW-1133">Transmembrane helix</keyword>
<keyword evidence="3" id="KW-0472">Membrane</keyword>
<evidence type="ECO:0000259" key="4">
    <source>
        <dbReference type="PROSITE" id="PS50006"/>
    </source>
</evidence>
<feature type="coiled-coil region" evidence="1">
    <location>
        <begin position="530"/>
        <end position="557"/>
    </location>
</feature>
<evidence type="ECO:0000313" key="6">
    <source>
        <dbReference type="Proteomes" id="UP000095038"/>
    </source>
</evidence>
<dbReference type="InterPro" id="IPR008984">
    <property type="entry name" value="SMAD_FHA_dom_sf"/>
</dbReference>
<dbReference type="InParanoid" id="A0A1D2VR89"/>
<protein>
    <recommendedName>
        <fullName evidence="4">FHA domain-containing protein</fullName>
    </recommendedName>
</protein>
<keyword evidence="6" id="KW-1185">Reference proteome</keyword>
<feature type="compositionally biased region" description="Low complexity" evidence="2">
    <location>
        <begin position="566"/>
        <end position="579"/>
    </location>
</feature>
<feature type="region of interest" description="Disordered" evidence="2">
    <location>
        <begin position="559"/>
        <end position="579"/>
    </location>
</feature>
<name>A0A1D2VR89_9ASCO</name>
<feature type="region of interest" description="Disordered" evidence="2">
    <location>
        <begin position="341"/>
        <end position="369"/>
    </location>
</feature>
<dbReference type="GeneID" id="30968494"/>
<feature type="transmembrane region" description="Helical" evidence="3">
    <location>
        <begin position="682"/>
        <end position="705"/>
    </location>
</feature>
<dbReference type="Gene3D" id="2.60.200.20">
    <property type="match status" value="1"/>
</dbReference>
<dbReference type="PROSITE" id="PS50006">
    <property type="entry name" value="FHA_DOMAIN"/>
    <property type="match status" value="1"/>
</dbReference>
<feature type="compositionally biased region" description="Low complexity" evidence="2">
    <location>
        <begin position="12"/>
        <end position="29"/>
    </location>
</feature>
<accession>A0A1D2VR89</accession>
<dbReference type="InterPro" id="IPR000253">
    <property type="entry name" value="FHA_dom"/>
</dbReference>
<feature type="compositionally biased region" description="Polar residues" evidence="2">
    <location>
        <begin position="1"/>
        <end position="11"/>
    </location>
</feature>
<evidence type="ECO:0000313" key="5">
    <source>
        <dbReference type="EMBL" id="ODV64126.1"/>
    </source>
</evidence>
<keyword evidence="1" id="KW-0175">Coiled coil</keyword>
<feature type="domain" description="FHA" evidence="4">
    <location>
        <begin position="54"/>
        <end position="127"/>
    </location>
</feature>
<dbReference type="Proteomes" id="UP000095038">
    <property type="component" value="Unassembled WGS sequence"/>
</dbReference>
<gene>
    <name evidence="5" type="ORF">ASCRUDRAFT_83981</name>
</gene>
<dbReference type="EMBL" id="KV454475">
    <property type="protein sequence ID" value="ODV64126.1"/>
    <property type="molecule type" value="Genomic_DNA"/>
</dbReference>
<feature type="region of interest" description="Disordered" evidence="2">
    <location>
        <begin position="442"/>
        <end position="474"/>
    </location>
</feature>
<organism evidence="5 6">
    <name type="scientific">Ascoidea rubescens DSM 1968</name>
    <dbReference type="NCBI Taxonomy" id="1344418"/>
    <lineage>
        <taxon>Eukaryota</taxon>
        <taxon>Fungi</taxon>
        <taxon>Dikarya</taxon>
        <taxon>Ascomycota</taxon>
        <taxon>Saccharomycotina</taxon>
        <taxon>Saccharomycetes</taxon>
        <taxon>Ascoideaceae</taxon>
        <taxon>Ascoidea</taxon>
    </lineage>
</organism>
<reference evidence="6" key="1">
    <citation type="submission" date="2016-05" db="EMBL/GenBank/DDBJ databases">
        <title>Comparative genomics of biotechnologically important yeasts.</title>
        <authorList>
            <consortium name="DOE Joint Genome Institute"/>
            <person name="Riley R."/>
            <person name="Haridas S."/>
            <person name="Wolfe K.H."/>
            <person name="Lopes M.R."/>
            <person name="Hittinger C.T."/>
            <person name="Goker M."/>
            <person name="Salamov A."/>
            <person name="Wisecaver J."/>
            <person name="Long T.M."/>
            <person name="Aerts A.L."/>
            <person name="Barry K."/>
            <person name="Choi C."/>
            <person name="Clum A."/>
            <person name="Coughlan A.Y."/>
            <person name="Deshpande S."/>
            <person name="Douglass A.P."/>
            <person name="Hanson S.J."/>
            <person name="Klenk H.-P."/>
            <person name="Labutti K."/>
            <person name="Lapidus A."/>
            <person name="Lindquist E."/>
            <person name="Lipzen A."/>
            <person name="Meier-Kolthoff J.P."/>
            <person name="Ohm R.A."/>
            <person name="Otillar R.P."/>
            <person name="Pangilinan J."/>
            <person name="Peng Y."/>
            <person name="Rokas A."/>
            <person name="Rosa C.A."/>
            <person name="Scheuner C."/>
            <person name="Sibirny A.A."/>
            <person name="Slot J.C."/>
            <person name="Stielow J.B."/>
            <person name="Sun H."/>
            <person name="Kurtzman C.P."/>
            <person name="Blackwell M."/>
            <person name="Grigoriev I.V."/>
            <person name="Jeffries T.W."/>
        </authorList>
    </citation>
    <scope>NUCLEOTIDE SEQUENCE [LARGE SCALE GENOMIC DNA]</scope>
    <source>
        <strain evidence="6">DSM 1968</strain>
    </source>
</reference>
<dbReference type="SUPFAM" id="SSF49879">
    <property type="entry name" value="SMAD/FHA domain"/>
    <property type="match status" value="1"/>
</dbReference>